<sequence>MICSEVVPLCGKQGLVVAVSNWTVEVWIPKIATMLSLHPHTLCNLSLNTIAVLFIPWPPFAEFHIGNNEQAIPMNPLNLVLNQSQELDTASSSAVPGLPCLPYFTGKSPWEDILVTPAGCPQRKGYCEWVKEVRQNKKCISGIAVLIEYQTSNMTDSPREWFNYNVLRHCNNHQFFHDNYMGKQRAKTQQKGVMYYDFKEGYIPKYTLEDEKEAYTLWKERLAAEEHQQKMQQCHVFVNELLA</sequence>
<proteinExistence type="predicted"/>
<reference evidence="1" key="1">
    <citation type="journal article" date="2019" name="Environ. Microbiol.">
        <title>Fungal ecological strategies reflected in gene transcription - a case study of two litter decomposers.</title>
        <authorList>
            <person name="Barbi F."/>
            <person name="Kohler A."/>
            <person name="Barry K."/>
            <person name="Baskaran P."/>
            <person name="Daum C."/>
            <person name="Fauchery L."/>
            <person name="Ihrmark K."/>
            <person name="Kuo A."/>
            <person name="LaButti K."/>
            <person name="Lipzen A."/>
            <person name="Morin E."/>
            <person name="Grigoriev I.V."/>
            <person name="Henrissat B."/>
            <person name="Lindahl B."/>
            <person name="Martin F."/>
        </authorList>
    </citation>
    <scope>NUCLEOTIDE SEQUENCE</scope>
    <source>
        <strain evidence="1">JB14</strain>
    </source>
</reference>
<protein>
    <submittedName>
        <fullName evidence="1">Uncharacterized protein</fullName>
    </submittedName>
</protein>
<dbReference type="EMBL" id="ML769950">
    <property type="protein sequence ID" value="KAE9385737.1"/>
    <property type="molecule type" value="Genomic_DNA"/>
</dbReference>
<name>A0A6A4GK66_9AGAR</name>
<evidence type="ECO:0000313" key="1">
    <source>
        <dbReference type="EMBL" id="KAE9385737.1"/>
    </source>
</evidence>
<keyword evidence="2" id="KW-1185">Reference proteome</keyword>
<dbReference type="AlphaFoldDB" id="A0A6A4GK66"/>
<dbReference type="OrthoDB" id="3048815at2759"/>
<evidence type="ECO:0000313" key="2">
    <source>
        <dbReference type="Proteomes" id="UP000799118"/>
    </source>
</evidence>
<gene>
    <name evidence="1" type="ORF">BT96DRAFT_1006767</name>
</gene>
<accession>A0A6A4GK66</accession>
<organism evidence="1 2">
    <name type="scientific">Gymnopus androsaceus JB14</name>
    <dbReference type="NCBI Taxonomy" id="1447944"/>
    <lineage>
        <taxon>Eukaryota</taxon>
        <taxon>Fungi</taxon>
        <taxon>Dikarya</taxon>
        <taxon>Basidiomycota</taxon>
        <taxon>Agaricomycotina</taxon>
        <taxon>Agaricomycetes</taxon>
        <taxon>Agaricomycetidae</taxon>
        <taxon>Agaricales</taxon>
        <taxon>Marasmiineae</taxon>
        <taxon>Omphalotaceae</taxon>
        <taxon>Gymnopus</taxon>
    </lineage>
</organism>
<dbReference type="Proteomes" id="UP000799118">
    <property type="component" value="Unassembled WGS sequence"/>
</dbReference>